<accession>A0A9Q1AJ22</accession>
<dbReference type="EMBL" id="JAPFFK010000002">
    <property type="protein sequence ID" value="KAJ6773310.1"/>
    <property type="molecule type" value="Genomic_DNA"/>
</dbReference>
<keyword evidence="2" id="KW-1185">Reference proteome</keyword>
<gene>
    <name evidence="1" type="ORF">OIU79_016906</name>
</gene>
<protein>
    <submittedName>
        <fullName evidence="1">Uncharacterized protein</fullName>
    </submittedName>
</protein>
<reference evidence="1" key="2">
    <citation type="journal article" date="2023" name="Int. J. Mol. Sci.">
        <title>De Novo Assembly and Annotation of 11 Diverse Shrub Willow (Salix) Genomes Reveals Novel Gene Organization in Sex-Linked Regions.</title>
        <authorList>
            <person name="Hyden B."/>
            <person name="Feng K."/>
            <person name="Yates T.B."/>
            <person name="Jawdy S."/>
            <person name="Cereghino C."/>
            <person name="Smart L.B."/>
            <person name="Muchero W."/>
        </authorList>
    </citation>
    <scope>NUCLEOTIDE SEQUENCE</scope>
    <source>
        <tissue evidence="1">Shoot tip</tissue>
    </source>
</reference>
<sequence length="14" mass="1704">MERRAMVGGRKREK</sequence>
<comment type="caution">
    <text evidence="1">The sequence shown here is derived from an EMBL/GenBank/DDBJ whole genome shotgun (WGS) entry which is preliminary data.</text>
</comment>
<feature type="non-terminal residue" evidence="1">
    <location>
        <position position="14"/>
    </location>
</feature>
<dbReference type="Proteomes" id="UP001151532">
    <property type="component" value="Chromosome 5"/>
</dbReference>
<evidence type="ECO:0000313" key="1">
    <source>
        <dbReference type="EMBL" id="KAJ6773310.1"/>
    </source>
</evidence>
<organism evidence="1 2">
    <name type="scientific">Salix purpurea</name>
    <name type="common">Purple osier willow</name>
    <dbReference type="NCBI Taxonomy" id="77065"/>
    <lineage>
        <taxon>Eukaryota</taxon>
        <taxon>Viridiplantae</taxon>
        <taxon>Streptophyta</taxon>
        <taxon>Embryophyta</taxon>
        <taxon>Tracheophyta</taxon>
        <taxon>Spermatophyta</taxon>
        <taxon>Magnoliopsida</taxon>
        <taxon>eudicotyledons</taxon>
        <taxon>Gunneridae</taxon>
        <taxon>Pentapetalae</taxon>
        <taxon>rosids</taxon>
        <taxon>fabids</taxon>
        <taxon>Malpighiales</taxon>
        <taxon>Salicaceae</taxon>
        <taxon>Saliceae</taxon>
        <taxon>Salix</taxon>
    </lineage>
</organism>
<name>A0A9Q1AJ22_SALPP</name>
<reference evidence="1" key="1">
    <citation type="submission" date="2022-11" db="EMBL/GenBank/DDBJ databases">
        <authorList>
            <person name="Hyden B.L."/>
            <person name="Feng K."/>
            <person name="Yates T."/>
            <person name="Jawdy S."/>
            <person name="Smart L.B."/>
            <person name="Muchero W."/>
        </authorList>
    </citation>
    <scope>NUCLEOTIDE SEQUENCE</scope>
    <source>
        <tissue evidence="1">Shoot tip</tissue>
    </source>
</reference>
<proteinExistence type="predicted"/>
<evidence type="ECO:0000313" key="2">
    <source>
        <dbReference type="Proteomes" id="UP001151532"/>
    </source>
</evidence>